<keyword evidence="2 6" id="KW-0699">rRNA-binding</keyword>
<organism evidence="8 9">
    <name type="scientific">Pelagicoccus enzymogenes</name>
    <dbReference type="NCBI Taxonomy" id="2773457"/>
    <lineage>
        <taxon>Bacteria</taxon>
        <taxon>Pseudomonadati</taxon>
        <taxon>Verrucomicrobiota</taxon>
        <taxon>Opitutia</taxon>
        <taxon>Puniceicoccales</taxon>
        <taxon>Pelagicoccaceae</taxon>
        <taxon>Pelagicoccus</taxon>
    </lineage>
</organism>
<dbReference type="GO" id="GO:0006412">
    <property type="term" value="P:translation"/>
    <property type="evidence" value="ECO:0007669"/>
    <property type="project" value="UniProtKB-UniRule"/>
</dbReference>
<keyword evidence="5 6" id="KW-0687">Ribonucleoprotein</keyword>
<dbReference type="EMBL" id="JACYFG010000061">
    <property type="protein sequence ID" value="MBD5782556.1"/>
    <property type="molecule type" value="Genomic_DNA"/>
</dbReference>
<dbReference type="PROSITE" id="PS00050">
    <property type="entry name" value="RIBOSOMAL_L23"/>
    <property type="match status" value="1"/>
</dbReference>
<gene>
    <name evidence="6 8" type="primary">rplW</name>
    <name evidence="8" type="ORF">IEN85_23860</name>
</gene>
<evidence type="ECO:0000256" key="1">
    <source>
        <dbReference type="ARBA" id="ARBA00006700"/>
    </source>
</evidence>
<dbReference type="Pfam" id="PF00276">
    <property type="entry name" value="Ribosomal_L23"/>
    <property type="match status" value="1"/>
</dbReference>
<dbReference type="InterPro" id="IPR012678">
    <property type="entry name" value="Ribosomal_uL23/eL15/eS24_sf"/>
</dbReference>
<dbReference type="GO" id="GO:1990904">
    <property type="term" value="C:ribonucleoprotein complex"/>
    <property type="evidence" value="ECO:0007669"/>
    <property type="project" value="UniProtKB-KW"/>
</dbReference>
<evidence type="ECO:0000256" key="4">
    <source>
        <dbReference type="ARBA" id="ARBA00022980"/>
    </source>
</evidence>
<dbReference type="NCBIfam" id="NF004363">
    <property type="entry name" value="PRK05738.2-4"/>
    <property type="match status" value="1"/>
</dbReference>
<protein>
    <recommendedName>
        <fullName evidence="6">Large ribosomal subunit protein uL23</fullName>
    </recommendedName>
</protein>
<dbReference type="SUPFAM" id="SSF54189">
    <property type="entry name" value="Ribosomal proteins S24e, L23 and L15e"/>
    <property type="match status" value="1"/>
</dbReference>
<comment type="subunit">
    <text evidence="6">Part of the 50S ribosomal subunit. Contacts protein L29, and trigger factor when it is bound to the ribosome.</text>
</comment>
<evidence type="ECO:0000256" key="6">
    <source>
        <dbReference type="HAMAP-Rule" id="MF_01369"/>
    </source>
</evidence>
<dbReference type="GO" id="GO:0003735">
    <property type="term" value="F:structural constituent of ribosome"/>
    <property type="evidence" value="ECO:0007669"/>
    <property type="project" value="InterPro"/>
</dbReference>
<sequence length="96" mass="10482">MIQPDKIIKSVHMTEKSNVQSSEMGQYTFQVFKSATKGSIKAAIEKTFDVTVARVNVINQIGKPSRNRKTGKSSMGSGFKKAIVTLKQGDAIDFTA</sequence>
<dbReference type="GO" id="GO:0005840">
    <property type="term" value="C:ribosome"/>
    <property type="evidence" value="ECO:0007669"/>
    <property type="project" value="UniProtKB-KW"/>
</dbReference>
<evidence type="ECO:0000256" key="5">
    <source>
        <dbReference type="ARBA" id="ARBA00023274"/>
    </source>
</evidence>
<evidence type="ECO:0000313" key="9">
    <source>
        <dbReference type="Proteomes" id="UP000622317"/>
    </source>
</evidence>
<comment type="similarity">
    <text evidence="1 6 7">Belongs to the universal ribosomal protein uL23 family.</text>
</comment>
<accession>A0A927FEZ5</accession>
<comment type="function">
    <text evidence="6">One of the early assembly proteins it binds 23S rRNA. One of the proteins that surrounds the polypeptide exit tunnel on the outside of the ribosome. Forms the main docking site for trigger factor binding to the ribosome.</text>
</comment>
<dbReference type="Proteomes" id="UP000622317">
    <property type="component" value="Unassembled WGS sequence"/>
</dbReference>
<dbReference type="InterPro" id="IPR012677">
    <property type="entry name" value="Nucleotide-bd_a/b_plait_sf"/>
</dbReference>
<reference evidence="8" key="1">
    <citation type="submission" date="2020-09" db="EMBL/GenBank/DDBJ databases">
        <title>Pelagicoccus enzymogenes sp. nov. with an EPS production, isolated from marine sediment.</title>
        <authorList>
            <person name="Feng X."/>
        </authorList>
    </citation>
    <scope>NUCLEOTIDE SEQUENCE</scope>
    <source>
        <strain evidence="8">NFK12</strain>
    </source>
</reference>
<dbReference type="PANTHER" id="PTHR11620">
    <property type="entry name" value="60S RIBOSOMAL PROTEIN L23A"/>
    <property type="match status" value="1"/>
</dbReference>
<proteinExistence type="inferred from homology"/>
<dbReference type="GO" id="GO:0019843">
    <property type="term" value="F:rRNA binding"/>
    <property type="evidence" value="ECO:0007669"/>
    <property type="project" value="UniProtKB-UniRule"/>
</dbReference>
<dbReference type="AlphaFoldDB" id="A0A927FEZ5"/>
<evidence type="ECO:0000313" key="8">
    <source>
        <dbReference type="EMBL" id="MBD5782556.1"/>
    </source>
</evidence>
<evidence type="ECO:0000256" key="3">
    <source>
        <dbReference type="ARBA" id="ARBA00022884"/>
    </source>
</evidence>
<evidence type="ECO:0000256" key="7">
    <source>
        <dbReference type="RuleBase" id="RU003934"/>
    </source>
</evidence>
<dbReference type="InterPro" id="IPR013025">
    <property type="entry name" value="Ribosomal_uL23-like"/>
</dbReference>
<keyword evidence="9" id="KW-1185">Reference proteome</keyword>
<dbReference type="InterPro" id="IPR001014">
    <property type="entry name" value="Ribosomal_uL23_CS"/>
</dbReference>
<keyword evidence="4 6" id="KW-0689">Ribosomal protein</keyword>
<name>A0A927FEZ5_9BACT</name>
<dbReference type="HAMAP" id="MF_01369_B">
    <property type="entry name" value="Ribosomal_uL23_B"/>
    <property type="match status" value="1"/>
</dbReference>
<comment type="caution">
    <text evidence="8">The sequence shown here is derived from an EMBL/GenBank/DDBJ whole genome shotgun (WGS) entry which is preliminary data.</text>
</comment>
<dbReference type="Gene3D" id="3.30.70.330">
    <property type="match status" value="1"/>
</dbReference>
<keyword evidence="3 6" id="KW-0694">RNA-binding</keyword>
<dbReference type="RefSeq" id="WP_191619630.1">
    <property type="nucleotide sequence ID" value="NZ_JACYFG010000061.1"/>
</dbReference>
<evidence type="ECO:0000256" key="2">
    <source>
        <dbReference type="ARBA" id="ARBA00022730"/>
    </source>
</evidence>